<feature type="signal peptide" evidence="1">
    <location>
        <begin position="1"/>
        <end position="24"/>
    </location>
</feature>
<comment type="caution">
    <text evidence="2">The sequence shown here is derived from an EMBL/GenBank/DDBJ whole genome shotgun (WGS) entry which is preliminary data.</text>
</comment>
<accession>A0A1E2UT93</accession>
<name>A0A1E2UT93_9GAMM</name>
<keyword evidence="3" id="KW-1185">Reference proteome</keyword>
<organism evidence="2 3">
    <name type="scientific">Candidatus Thiodiazotropha endoloripes</name>
    <dbReference type="NCBI Taxonomy" id="1818881"/>
    <lineage>
        <taxon>Bacteria</taxon>
        <taxon>Pseudomonadati</taxon>
        <taxon>Pseudomonadota</taxon>
        <taxon>Gammaproteobacteria</taxon>
        <taxon>Chromatiales</taxon>
        <taxon>Sedimenticolaceae</taxon>
        <taxon>Candidatus Thiodiazotropha</taxon>
    </lineage>
</organism>
<evidence type="ECO:0000256" key="1">
    <source>
        <dbReference type="SAM" id="SignalP"/>
    </source>
</evidence>
<keyword evidence="1" id="KW-0732">Signal</keyword>
<dbReference type="Proteomes" id="UP000094849">
    <property type="component" value="Unassembled WGS sequence"/>
</dbReference>
<dbReference type="AlphaFoldDB" id="A0A1E2UT93"/>
<protein>
    <recommendedName>
        <fullName evidence="4">FAD/FMN-containing dehydrogenase</fullName>
    </recommendedName>
</protein>
<evidence type="ECO:0008006" key="4">
    <source>
        <dbReference type="Google" id="ProtNLM"/>
    </source>
</evidence>
<dbReference type="EMBL" id="LVJZ01000003">
    <property type="protein sequence ID" value="ODB97966.1"/>
    <property type="molecule type" value="Genomic_DNA"/>
</dbReference>
<reference evidence="2 3" key="1">
    <citation type="submission" date="2016-03" db="EMBL/GenBank/DDBJ databases">
        <title>Chemosynthetic sulphur-oxidizing symbionts of marine invertebrate animals are capable of nitrogen fixation.</title>
        <authorList>
            <person name="Petersen J.M."/>
            <person name="Kemper A."/>
            <person name="Gruber-Vodicka H."/>
            <person name="Cardini U."/>
            <person name="Geest Mvander."/>
            <person name="Kleiner M."/>
            <person name="Bulgheresi S."/>
            <person name="Fussmann M."/>
            <person name="Herbold C."/>
            <person name="Seah B.K.B."/>
            <person name="Antony C.Paul."/>
            <person name="Liu D."/>
            <person name="Belitz A."/>
            <person name="Weber M."/>
        </authorList>
    </citation>
    <scope>NUCLEOTIDE SEQUENCE [LARGE SCALE GENOMIC DNA]</scope>
    <source>
        <strain evidence="2">G_D</strain>
    </source>
</reference>
<sequence>MPKRLVILLTALLSLTLYSSLCSADRLKPGDRLARLEFQDQFDHPHNLEDQTNLVFFAKSKQAGSLMTNILADVSADRFSKLNAVFISDISGIPSLVTRLFVLPEMRDIEPPILLVREPEKVAWLPREEEKVTVIKLAGGKVDHISFTDDEVTLKTILGLLPTDSL</sequence>
<evidence type="ECO:0000313" key="3">
    <source>
        <dbReference type="Proteomes" id="UP000094849"/>
    </source>
</evidence>
<dbReference type="STRING" id="1818881.A3196_15070"/>
<gene>
    <name evidence="2" type="ORF">A3196_15070</name>
</gene>
<evidence type="ECO:0000313" key="2">
    <source>
        <dbReference type="EMBL" id="ODB97966.1"/>
    </source>
</evidence>
<proteinExistence type="predicted"/>
<feature type="chain" id="PRO_5009119181" description="FAD/FMN-containing dehydrogenase" evidence="1">
    <location>
        <begin position="25"/>
        <end position="166"/>
    </location>
</feature>